<reference evidence="2" key="1">
    <citation type="journal article" date="2015" name="ISME J.">
        <title>Draft Genome Sequence of Streptomyces incarnatus NRRL8089, which Produces the Nucleoside Antibiotic Sinefungin.</title>
        <authorList>
            <person name="Oshima K."/>
            <person name="Hattori M."/>
            <person name="Shimizu H."/>
            <person name="Fukuda K."/>
            <person name="Nemoto M."/>
            <person name="Inagaki K."/>
            <person name="Tamura T."/>
        </authorList>
    </citation>
    <scope>NUCLEOTIDE SEQUENCE</scope>
    <source>
        <strain evidence="2">FACHB-1375</strain>
    </source>
</reference>
<feature type="domain" description="Right handed beta helix" evidence="1">
    <location>
        <begin position="115"/>
        <end position="224"/>
    </location>
</feature>
<dbReference type="RefSeq" id="WP_190462243.1">
    <property type="nucleotide sequence ID" value="NZ_JACJPW010000006.1"/>
</dbReference>
<dbReference type="InterPro" id="IPR012334">
    <property type="entry name" value="Pectin_lyas_fold"/>
</dbReference>
<reference evidence="2" key="2">
    <citation type="submission" date="2020-08" db="EMBL/GenBank/DDBJ databases">
        <authorList>
            <person name="Chen M."/>
            <person name="Teng W."/>
            <person name="Zhao L."/>
            <person name="Hu C."/>
            <person name="Zhou Y."/>
            <person name="Han B."/>
            <person name="Song L."/>
            <person name="Shu W."/>
        </authorList>
    </citation>
    <scope>NUCLEOTIDE SEQUENCE</scope>
    <source>
        <strain evidence="2">FACHB-1375</strain>
    </source>
</reference>
<dbReference type="AlphaFoldDB" id="A0A926VAH5"/>
<dbReference type="InterPro" id="IPR039448">
    <property type="entry name" value="Beta_helix"/>
</dbReference>
<name>A0A926VAH5_9CYAN</name>
<evidence type="ECO:0000313" key="2">
    <source>
        <dbReference type="EMBL" id="MBD2180253.1"/>
    </source>
</evidence>
<accession>A0A926VAH5</accession>
<dbReference type="Gene3D" id="2.160.20.10">
    <property type="entry name" value="Single-stranded right-handed beta-helix, Pectin lyase-like"/>
    <property type="match status" value="1"/>
</dbReference>
<gene>
    <name evidence="2" type="ORF">H6G03_03840</name>
</gene>
<keyword evidence="3" id="KW-1185">Reference proteome</keyword>
<dbReference type="EMBL" id="JACJPW010000006">
    <property type="protein sequence ID" value="MBD2180253.1"/>
    <property type="molecule type" value="Genomic_DNA"/>
</dbReference>
<comment type="caution">
    <text evidence="2">The sequence shown here is derived from an EMBL/GenBank/DDBJ whole genome shotgun (WGS) entry which is preliminary data.</text>
</comment>
<dbReference type="Proteomes" id="UP000641646">
    <property type="component" value="Unassembled WGS sequence"/>
</dbReference>
<dbReference type="SUPFAM" id="SSF51126">
    <property type="entry name" value="Pectin lyase-like"/>
    <property type="match status" value="1"/>
</dbReference>
<proteinExistence type="predicted"/>
<dbReference type="InterPro" id="IPR011050">
    <property type="entry name" value="Pectin_lyase_fold/virulence"/>
</dbReference>
<evidence type="ECO:0000259" key="1">
    <source>
        <dbReference type="Pfam" id="PF13229"/>
    </source>
</evidence>
<dbReference type="Pfam" id="PF13229">
    <property type="entry name" value="Beta_helix"/>
    <property type="match status" value="1"/>
</dbReference>
<sequence length="291" mass="32335">MGFFTPTSRRSFIFGFLAFVASESIIAQMEETVVSTVEEFVAAIGPNRTIKLKPGTYSLSDLDPAASSRYAYFERAFDGNELIISGVQNLQIIGLGIKPPLLLTRPRYGDVLKFRECQNITIKNIEAGHGPEKGFCRGGVFTFIDSENIQVNSCILFGSGVLGIKAENVNGLICGNTVIKECTYHILSLFACQNVTFKECQFNNNKEYELVTVLNSGNVQFLQCGFRNNLIAVDYDFFFNVKESEPVKLQRCTIESNNVPYFAASPRLLDLIETDLDSNTFRKGSAYPPNS</sequence>
<protein>
    <submittedName>
        <fullName evidence="2">Right-handed parallel beta-helix repeat-containing protein</fullName>
    </submittedName>
</protein>
<evidence type="ECO:0000313" key="3">
    <source>
        <dbReference type="Proteomes" id="UP000641646"/>
    </source>
</evidence>
<organism evidence="2 3">
    <name type="scientific">Aerosakkonema funiforme FACHB-1375</name>
    <dbReference type="NCBI Taxonomy" id="2949571"/>
    <lineage>
        <taxon>Bacteria</taxon>
        <taxon>Bacillati</taxon>
        <taxon>Cyanobacteriota</taxon>
        <taxon>Cyanophyceae</taxon>
        <taxon>Oscillatoriophycideae</taxon>
        <taxon>Aerosakkonematales</taxon>
        <taxon>Aerosakkonemataceae</taxon>
        <taxon>Aerosakkonema</taxon>
    </lineage>
</organism>